<protein>
    <submittedName>
        <fullName evidence="3">Glutamine--scyllo-inositol aminotransferase</fullName>
    </submittedName>
</protein>
<evidence type="ECO:0000313" key="4">
    <source>
        <dbReference type="Proteomes" id="UP000763557"/>
    </source>
</evidence>
<evidence type="ECO:0000313" key="3">
    <source>
        <dbReference type="EMBL" id="NRN69398.1"/>
    </source>
</evidence>
<comment type="cofactor">
    <cofactor evidence="1">
        <name>pyridoxal 5'-phosphate</name>
        <dbReference type="ChEBI" id="CHEBI:597326"/>
    </cofactor>
</comment>
<keyword evidence="4" id="KW-1185">Reference proteome</keyword>
<sequence length="434" mass="47082">MARNDNRFMTGIASARTALACNGGPPVRDPARPWPRWPAPSQEAERNLLHVLHGDRWTLTAPLGRAESFERRFARMFARYTGTRHCVPVDHGSSALVIALESLGLRPADRVLVPALTWTASASAALRAGLVPVLVDVDPVTGCVGPDDLDLDVDARAVVAVHWSCAMADIPAIADVADRHGMVVVEDCAQAHGAEWQGRRAGSMGRIGCFSMQQGKVLTCGEGGAVVTDDDALAPRLEELRADSRRHRSDSGRPGEQELVETGSIMGVNFCLGEFQAAVLCAQLEILDRQHEVRARNFAVLAALVDEIPGVRLLRPAPAQTRMSIYEVPFVFDRLPEGMTNADIARALTAELHTSFYITDTPLHVTPLLRPWTKSTLAPLADQFVALHRDRTFPNASRFYEHSVVTHHSTLLGSEPDMADIAAAVAKVAALVQD</sequence>
<evidence type="ECO:0000256" key="1">
    <source>
        <dbReference type="ARBA" id="ARBA00001933"/>
    </source>
</evidence>
<keyword evidence="3" id="KW-0808">Transferase</keyword>
<dbReference type="GO" id="GO:0008483">
    <property type="term" value="F:transaminase activity"/>
    <property type="evidence" value="ECO:0007669"/>
    <property type="project" value="UniProtKB-KW"/>
</dbReference>
<dbReference type="InterPro" id="IPR000653">
    <property type="entry name" value="DegT/StrS_aminotransferase"/>
</dbReference>
<organism evidence="3 4">
    <name type="scientific">Kibdelosporangium persicum</name>
    <dbReference type="NCBI Taxonomy" id="2698649"/>
    <lineage>
        <taxon>Bacteria</taxon>
        <taxon>Bacillati</taxon>
        <taxon>Actinomycetota</taxon>
        <taxon>Actinomycetes</taxon>
        <taxon>Pseudonocardiales</taxon>
        <taxon>Pseudonocardiaceae</taxon>
        <taxon>Kibdelosporangium</taxon>
    </lineage>
</organism>
<dbReference type="EMBL" id="JAAATY010000027">
    <property type="protein sequence ID" value="NRN69398.1"/>
    <property type="molecule type" value="Genomic_DNA"/>
</dbReference>
<comment type="caution">
    <text evidence="3">The sequence shown here is derived from an EMBL/GenBank/DDBJ whole genome shotgun (WGS) entry which is preliminary data.</text>
</comment>
<reference evidence="3 4" key="1">
    <citation type="submission" date="2020-01" db="EMBL/GenBank/DDBJ databases">
        <title>Kibdelosporangium persica a novel Actinomycetes from a hot desert in Iran.</title>
        <authorList>
            <person name="Safaei N."/>
            <person name="Zaburannyi N."/>
            <person name="Mueller R."/>
            <person name="Wink J."/>
        </authorList>
    </citation>
    <scope>NUCLEOTIDE SEQUENCE [LARGE SCALE GENOMIC DNA]</scope>
    <source>
        <strain evidence="3 4">4NS15</strain>
    </source>
</reference>
<dbReference type="Pfam" id="PF01041">
    <property type="entry name" value="DegT_DnrJ_EryC1"/>
    <property type="match status" value="1"/>
</dbReference>
<proteinExistence type="inferred from homology"/>
<dbReference type="PANTHER" id="PTHR30244">
    <property type="entry name" value="TRANSAMINASE"/>
    <property type="match status" value="1"/>
</dbReference>
<gene>
    <name evidence="3" type="ORF">GC106_66550</name>
</gene>
<name>A0ABX2FDE8_9PSEU</name>
<keyword evidence="2" id="KW-0663">Pyridoxal phosphate</keyword>
<dbReference type="Proteomes" id="UP000763557">
    <property type="component" value="Unassembled WGS sequence"/>
</dbReference>
<keyword evidence="3" id="KW-0032">Aminotransferase</keyword>
<evidence type="ECO:0000256" key="2">
    <source>
        <dbReference type="RuleBase" id="RU004508"/>
    </source>
</evidence>
<dbReference type="PANTHER" id="PTHR30244:SF34">
    <property type="entry name" value="DTDP-4-AMINO-4,6-DIDEOXYGALACTOSE TRANSAMINASE"/>
    <property type="match status" value="1"/>
</dbReference>
<comment type="similarity">
    <text evidence="2">Belongs to the DegT/DnrJ/EryC1 family.</text>
</comment>
<accession>A0ABX2FDE8</accession>